<dbReference type="GO" id="GO:0043111">
    <property type="term" value="P:replication fork arrest"/>
    <property type="evidence" value="ECO:0007669"/>
    <property type="project" value="TreeGrafter"/>
</dbReference>
<gene>
    <name evidence="1" type="ORF">X975_16728</name>
</gene>
<organism evidence="1 2">
    <name type="scientific">Stegodyphus mimosarum</name>
    <name type="common">African social velvet spider</name>
    <dbReference type="NCBI Taxonomy" id="407821"/>
    <lineage>
        <taxon>Eukaryota</taxon>
        <taxon>Metazoa</taxon>
        <taxon>Ecdysozoa</taxon>
        <taxon>Arthropoda</taxon>
        <taxon>Chelicerata</taxon>
        <taxon>Arachnida</taxon>
        <taxon>Araneae</taxon>
        <taxon>Araneomorphae</taxon>
        <taxon>Entelegynae</taxon>
        <taxon>Eresoidea</taxon>
        <taxon>Eresidae</taxon>
        <taxon>Stegodyphus</taxon>
    </lineage>
</organism>
<dbReference type="InterPro" id="IPR044998">
    <property type="entry name" value="Timeless"/>
</dbReference>
<accession>A0A087UCD7</accession>
<feature type="non-terminal residue" evidence="1">
    <location>
        <position position="79"/>
    </location>
</feature>
<dbReference type="Proteomes" id="UP000054359">
    <property type="component" value="Unassembled WGS sequence"/>
</dbReference>
<dbReference type="AlphaFoldDB" id="A0A087UCD7"/>
<dbReference type="PANTHER" id="PTHR22940:SF5">
    <property type="entry name" value="PROTEIN TIMELESS"/>
    <property type="match status" value="1"/>
</dbReference>
<name>A0A087UCD7_STEMI</name>
<dbReference type="OrthoDB" id="6491917at2759"/>
<evidence type="ECO:0000313" key="2">
    <source>
        <dbReference type="Proteomes" id="UP000054359"/>
    </source>
</evidence>
<dbReference type="GO" id="GO:0031298">
    <property type="term" value="C:replication fork protection complex"/>
    <property type="evidence" value="ECO:0007669"/>
    <property type="project" value="TreeGrafter"/>
</dbReference>
<dbReference type="GO" id="GO:0000076">
    <property type="term" value="P:DNA replication checkpoint signaling"/>
    <property type="evidence" value="ECO:0007669"/>
    <property type="project" value="TreeGrafter"/>
</dbReference>
<dbReference type="EMBL" id="KK119194">
    <property type="protein sequence ID" value="KFM75026.1"/>
    <property type="molecule type" value="Genomic_DNA"/>
</dbReference>
<dbReference type="OMA" id="TRNIMNC"/>
<protein>
    <submittedName>
        <fullName evidence="1">Protein timeless</fullName>
    </submittedName>
</protein>
<evidence type="ECO:0000313" key="1">
    <source>
        <dbReference type="EMBL" id="KFM75026.1"/>
    </source>
</evidence>
<sequence length="79" mass="9214">MALKKMNIVMHLKQFSTRNIMNCYGNLLENFKINSHFLNECLFTMMHHIAGDVHSSQLLIEPSVLKTFSSILRDDMELE</sequence>
<proteinExistence type="predicted"/>
<dbReference type="STRING" id="407821.A0A087UCD7"/>
<keyword evidence="2" id="KW-1185">Reference proteome</keyword>
<reference evidence="1 2" key="1">
    <citation type="submission" date="2013-11" db="EMBL/GenBank/DDBJ databases">
        <title>Genome sequencing of Stegodyphus mimosarum.</title>
        <authorList>
            <person name="Bechsgaard J."/>
        </authorList>
    </citation>
    <scope>NUCLEOTIDE SEQUENCE [LARGE SCALE GENOMIC DNA]</scope>
</reference>
<dbReference type="PANTHER" id="PTHR22940">
    <property type="entry name" value="TIMEOUT/TIMELESS-2"/>
    <property type="match status" value="1"/>
</dbReference>
<dbReference type="GO" id="GO:0003677">
    <property type="term" value="F:DNA binding"/>
    <property type="evidence" value="ECO:0007669"/>
    <property type="project" value="TreeGrafter"/>
</dbReference>
<dbReference type="GO" id="GO:0006281">
    <property type="term" value="P:DNA repair"/>
    <property type="evidence" value="ECO:0007669"/>
    <property type="project" value="TreeGrafter"/>
</dbReference>